<name>A0A849AEC4_9MICO</name>
<dbReference type="EMBL" id="JABENB010000001">
    <property type="protein sequence ID" value="NNG38845.1"/>
    <property type="molecule type" value="Genomic_DNA"/>
</dbReference>
<evidence type="ECO:0000256" key="1">
    <source>
        <dbReference type="ARBA" id="ARBA00022729"/>
    </source>
</evidence>
<dbReference type="InterPro" id="IPR006311">
    <property type="entry name" value="TAT_signal"/>
</dbReference>
<dbReference type="InterPro" id="IPR052177">
    <property type="entry name" value="Divisome_Glycosyl_Hydrolase"/>
</dbReference>
<evidence type="ECO:0000256" key="3">
    <source>
        <dbReference type="SAM" id="SignalP"/>
    </source>
</evidence>
<keyword evidence="6" id="KW-1185">Reference proteome</keyword>
<sequence>MTADQPTRHPGRRTILCGLAAAPLAAALAPASSAQAARTAGGPGRNYLVPQPLPGQFPTQPTTPKHELREMWVSVVANIDWPSKPGLPAAQQKAELIDWLDLAVRHKHNAVVLQVRPTADALWPSPYEPWSAWLTGTQGTDPGYDPLGFAVAEAHKRNLELHAWFNPFRVAMTEDPATLLPSHPARQHPDWTIPYGGKLYYNPGEPDVRRFVQDAIMDAVTRYDIDAVHFDDYFYPYPVAGKPFPDDATYARYGAGQPLADWRRSNITSLITELGQRIKAAKPLVQFGISPFAVWRNKATDPRGSDTTAGAQTYDDLYADTRDWVRRELIDYIAPQIYWSIGFAAADYAKVTDWWARTVSGTRVHLYTGQATYKVNANADPNWSHPDELSSHLRFNTRYPQVQGNIYFSAVSVRTDALGATSLVRDTWYTRPALLPASPWLKPRPPAPVEALKRSGPGGAALRWRAGSADSAHFAIYRIPLPAKRSRATSETLADARHLLAVIPRAGAAGTWTDPQPAGTSPVAYVVSAVDRAGNESAGVAVS</sequence>
<dbReference type="AlphaFoldDB" id="A0A849AEC4"/>
<accession>A0A849AEC4</accession>
<organism evidence="5 6">
    <name type="scientific">Flexivirga aerilata</name>
    <dbReference type="NCBI Taxonomy" id="1656889"/>
    <lineage>
        <taxon>Bacteria</taxon>
        <taxon>Bacillati</taxon>
        <taxon>Actinomycetota</taxon>
        <taxon>Actinomycetes</taxon>
        <taxon>Micrococcales</taxon>
        <taxon>Dermacoccaceae</taxon>
        <taxon>Flexivirga</taxon>
    </lineage>
</organism>
<keyword evidence="5" id="KW-0378">Hydrolase</keyword>
<comment type="caution">
    <text evidence="5">The sequence shown here is derived from an EMBL/GenBank/DDBJ whole genome shotgun (WGS) entry which is preliminary data.</text>
</comment>
<keyword evidence="1 3" id="KW-0732">Signal</keyword>
<feature type="chain" id="PRO_5032761097" evidence="3">
    <location>
        <begin position="37"/>
        <end position="543"/>
    </location>
</feature>
<dbReference type="Gene3D" id="3.20.20.80">
    <property type="entry name" value="Glycosidases"/>
    <property type="match status" value="1"/>
</dbReference>
<dbReference type="GO" id="GO:0016787">
    <property type="term" value="F:hydrolase activity"/>
    <property type="evidence" value="ECO:0007669"/>
    <property type="project" value="UniProtKB-KW"/>
</dbReference>
<dbReference type="InterPro" id="IPR003790">
    <property type="entry name" value="GHL10"/>
</dbReference>
<evidence type="ECO:0000256" key="2">
    <source>
        <dbReference type="SAM" id="MobiDB-lite"/>
    </source>
</evidence>
<dbReference type="SUPFAM" id="SSF51445">
    <property type="entry name" value="(Trans)glycosidases"/>
    <property type="match status" value="1"/>
</dbReference>
<dbReference type="RefSeq" id="WP_171153055.1">
    <property type="nucleotide sequence ID" value="NZ_JABENB010000001.1"/>
</dbReference>
<protein>
    <submittedName>
        <fullName evidence="5">Family 10 glycosylhydrolase</fullName>
    </submittedName>
</protein>
<feature type="signal peptide" evidence="3">
    <location>
        <begin position="1"/>
        <end position="36"/>
    </location>
</feature>
<evidence type="ECO:0000313" key="5">
    <source>
        <dbReference type="EMBL" id="NNG38845.1"/>
    </source>
</evidence>
<feature type="domain" description="Glycosyl hydrolase-like 10" evidence="4">
    <location>
        <begin position="67"/>
        <end position="384"/>
    </location>
</feature>
<evidence type="ECO:0000259" key="4">
    <source>
        <dbReference type="Pfam" id="PF02638"/>
    </source>
</evidence>
<dbReference type="PROSITE" id="PS51318">
    <property type="entry name" value="TAT"/>
    <property type="match status" value="1"/>
</dbReference>
<reference evidence="5 6" key="1">
    <citation type="submission" date="2020-05" db="EMBL/GenBank/DDBJ databases">
        <title>Flexivirga sp. ID2601S isolated from air conditioner.</title>
        <authorList>
            <person name="Kim D.H."/>
        </authorList>
    </citation>
    <scope>NUCLEOTIDE SEQUENCE [LARGE SCALE GENOMIC DNA]</scope>
    <source>
        <strain evidence="5 6">ID2601S</strain>
    </source>
</reference>
<dbReference type="Proteomes" id="UP000557772">
    <property type="component" value="Unassembled WGS sequence"/>
</dbReference>
<dbReference type="InterPro" id="IPR017853">
    <property type="entry name" value="GH"/>
</dbReference>
<dbReference type="PANTHER" id="PTHR43405:SF1">
    <property type="entry name" value="GLYCOSYL HYDROLASE DIGH"/>
    <property type="match status" value="1"/>
</dbReference>
<feature type="region of interest" description="Disordered" evidence="2">
    <location>
        <begin position="36"/>
        <end position="63"/>
    </location>
</feature>
<evidence type="ECO:0000313" key="6">
    <source>
        <dbReference type="Proteomes" id="UP000557772"/>
    </source>
</evidence>
<dbReference type="PANTHER" id="PTHR43405">
    <property type="entry name" value="GLYCOSYL HYDROLASE DIGH"/>
    <property type="match status" value="1"/>
</dbReference>
<gene>
    <name evidence="5" type="ORF">HJ588_06090</name>
</gene>
<dbReference type="Pfam" id="PF02638">
    <property type="entry name" value="GHL10"/>
    <property type="match status" value="1"/>
</dbReference>
<proteinExistence type="predicted"/>